<dbReference type="InterPro" id="IPR046778">
    <property type="entry name" value="UPF0758_N"/>
</dbReference>
<evidence type="ECO:0000256" key="4">
    <source>
        <dbReference type="ARBA" id="ARBA00022801"/>
    </source>
</evidence>
<evidence type="ECO:0000256" key="2">
    <source>
        <dbReference type="ARBA" id="ARBA00022670"/>
    </source>
</evidence>
<accession>A0A1G6HQY3</accession>
<dbReference type="Gene3D" id="3.40.140.10">
    <property type="entry name" value="Cytidine Deaminase, domain 2"/>
    <property type="match status" value="1"/>
</dbReference>
<dbReference type="RefSeq" id="WP_090794163.1">
    <property type="nucleotide sequence ID" value="NZ_FMYI01000003.1"/>
</dbReference>
<evidence type="ECO:0000256" key="6">
    <source>
        <dbReference type="ARBA" id="ARBA00023049"/>
    </source>
</evidence>
<dbReference type="Pfam" id="PF04002">
    <property type="entry name" value="RadC"/>
    <property type="match status" value="1"/>
</dbReference>
<dbReference type="Gene3D" id="1.10.150.20">
    <property type="entry name" value="5' to 3' exonuclease, C-terminal subdomain"/>
    <property type="match status" value="1"/>
</dbReference>
<protein>
    <submittedName>
        <fullName evidence="8">DNA replication and repair protein RadC</fullName>
    </submittedName>
</protein>
<dbReference type="PROSITE" id="PS01302">
    <property type="entry name" value="UPF0758"/>
    <property type="match status" value="1"/>
</dbReference>
<evidence type="ECO:0000256" key="3">
    <source>
        <dbReference type="ARBA" id="ARBA00022723"/>
    </source>
</evidence>
<comment type="similarity">
    <text evidence="1">Belongs to the UPF0758 family.</text>
</comment>
<dbReference type="InterPro" id="IPR001405">
    <property type="entry name" value="UPF0758"/>
</dbReference>
<dbReference type="CDD" id="cd08071">
    <property type="entry name" value="MPN_DUF2466"/>
    <property type="match status" value="1"/>
</dbReference>
<dbReference type="SUPFAM" id="SSF47781">
    <property type="entry name" value="RuvA domain 2-like"/>
    <property type="match status" value="1"/>
</dbReference>
<evidence type="ECO:0000313" key="9">
    <source>
        <dbReference type="Proteomes" id="UP000242949"/>
    </source>
</evidence>
<dbReference type="STRING" id="1612202.SAMN05421734_103145"/>
<reference evidence="9" key="1">
    <citation type="submission" date="2016-09" db="EMBL/GenBank/DDBJ databases">
        <authorList>
            <person name="Varghese N."/>
            <person name="Submissions S."/>
        </authorList>
    </citation>
    <scope>NUCLEOTIDE SEQUENCE [LARGE SCALE GENOMIC DNA]</scope>
    <source>
        <strain evidence="9">S5</strain>
    </source>
</reference>
<keyword evidence="3" id="KW-0479">Metal-binding</keyword>
<evidence type="ECO:0000313" key="8">
    <source>
        <dbReference type="EMBL" id="SDB95896.1"/>
    </source>
</evidence>
<dbReference type="NCBIfam" id="NF000642">
    <property type="entry name" value="PRK00024.1"/>
    <property type="match status" value="1"/>
</dbReference>
<dbReference type="Pfam" id="PF20582">
    <property type="entry name" value="UPF0758_N"/>
    <property type="match status" value="1"/>
</dbReference>
<keyword evidence="4" id="KW-0378">Hydrolase</keyword>
<dbReference type="GO" id="GO:0046872">
    <property type="term" value="F:metal ion binding"/>
    <property type="evidence" value="ECO:0007669"/>
    <property type="project" value="UniProtKB-KW"/>
</dbReference>
<dbReference type="Proteomes" id="UP000242949">
    <property type="component" value="Unassembled WGS sequence"/>
</dbReference>
<organism evidence="8 9">
    <name type="scientific">Pelagirhabdus alkalitolerans</name>
    <dbReference type="NCBI Taxonomy" id="1612202"/>
    <lineage>
        <taxon>Bacteria</taxon>
        <taxon>Bacillati</taxon>
        <taxon>Bacillota</taxon>
        <taxon>Bacilli</taxon>
        <taxon>Bacillales</taxon>
        <taxon>Bacillaceae</taxon>
        <taxon>Pelagirhabdus</taxon>
    </lineage>
</organism>
<proteinExistence type="inferred from homology"/>
<sequence>MTQKLKMKQIPKQDRPRERLVELGASNLSSQELLAIIIGSGTKTESVQDLAKRLYAFFQGDESLREASIEELTSIKGIGLAKAVNILASLELGKRAFKKVMPERLVIRSPQDGAEFVMEEMRLLKQEHFVCLFLNTKNQIIHRQTIFIGSLSASIVHPREVFREAVKRSAASLICIHNHPSGVRL</sequence>
<dbReference type="PANTHER" id="PTHR30471:SF3">
    <property type="entry name" value="UPF0758 PROTEIN YEES-RELATED"/>
    <property type="match status" value="1"/>
</dbReference>
<evidence type="ECO:0000256" key="1">
    <source>
        <dbReference type="ARBA" id="ARBA00010243"/>
    </source>
</evidence>
<dbReference type="PROSITE" id="PS50249">
    <property type="entry name" value="MPN"/>
    <property type="match status" value="1"/>
</dbReference>
<dbReference type="PANTHER" id="PTHR30471">
    <property type="entry name" value="DNA REPAIR PROTEIN RADC"/>
    <property type="match status" value="1"/>
</dbReference>
<gene>
    <name evidence="8" type="ORF">SAMN05421734_103145</name>
</gene>
<dbReference type="GO" id="GO:0006508">
    <property type="term" value="P:proteolysis"/>
    <property type="evidence" value="ECO:0007669"/>
    <property type="project" value="UniProtKB-KW"/>
</dbReference>
<keyword evidence="5" id="KW-0862">Zinc</keyword>
<dbReference type="InterPro" id="IPR010994">
    <property type="entry name" value="RuvA_2-like"/>
</dbReference>
<keyword evidence="9" id="KW-1185">Reference proteome</keyword>
<dbReference type="InterPro" id="IPR037518">
    <property type="entry name" value="MPN"/>
</dbReference>
<dbReference type="NCBIfam" id="TIGR00608">
    <property type="entry name" value="radc"/>
    <property type="match status" value="1"/>
</dbReference>
<dbReference type="OrthoDB" id="9804482at2"/>
<dbReference type="GO" id="GO:0008237">
    <property type="term" value="F:metallopeptidase activity"/>
    <property type="evidence" value="ECO:0007669"/>
    <property type="project" value="UniProtKB-KW"/>
</dbReference>
<dbReference type="InterPro" id="IPR020891">
    <property type="entry name" value="UPF0758_CS"/>
</dbReference>
<name>A0A1G6HQY3_9BACI</name>
<keyword evidence="6" id="KW-0482">Metalloprotease</keyword>
<feature type="domain" description="MPN" evidence="7">
    <location>
        <begin position="106"/>
        <end position="185"/>
    </location>
</feature>
<dbReference type="AlphaFoldDB" id="A0A1G6HQY3"/>
<evidence type="ECO:0000259" key="7">
    <source>
        <dbReference type="PROSITE" id="PS50249"/>
    </source>
</evidence>
<keyword evidence="2" id="KW-0645">Protease</keyword>
<dbReference type="InterPro" id="IPR025657">
    <property type="entry name" value="RadC_JAB"/>
</dbReference>
<dbReference type="EMBL" id="FMYI01000003">
    <property type="protein sequence ID" value="SDB95896.1"/>
    <property type="molecule type" value="Genomic_DNA"/>
</dbReference>
<evidence type="ECO:0000256" key="5">
    <source>
        <dbReference type="ARBA" id="ARBA00022833"/>
    </source>
</evidence>